<accession>A0A1T4RRI0</accession>
<dbReference type="Pfam" id="PF07676">
    <property type="entry name" value="PD40"/>
    <property type="match status" value="2"/>
</dbReference>
<sequence length="346" mass="37953">MRQILLLILAGLSLAGCKRVDPTPEYKGSFPLTPVNLGDINSPYDDYNSTSPWVGGSFPLLFSSNRQSGGKEFDFIFKMLEISMLKTDPTGTVNVKEYIPGGGSISDDYYQNASLSNVNVNTSANELGPYLVNLGKADAKNAQGNNVRTTRFALLYATDQGGNLDIRFVENTATGNYGQARDISFLNSSKDDAYPCIMPDTSAVYFCSDRDGNFDIYRAELSAASGFLNTLQDNSSRKITKDSLLSSGYEDKCPFIFGKLLVFASNRPGGYGGFDLYYSKWENGRWAAPVNFGNRINTASDEYRPIILTDSDFGAFTNNMMLFSSNRAGGKGGFDLYYVGIDKMTK</sequence>
<reference evidence="1 2" key="1">
    <citation type="submission" date="2017-02" db="EMBL/GenBank/DDBJ databases">
        <authorList>
            <person name="Peterson S.W."/>
        </authorList>
    </citation>
    <scope>NUCLEOTIDE SEQUENCE [LARGE SCALE GENOMIC DNA]</scope>
    <source>
        <strain evidence="1 2">DSM 22335</strain>
    </source>
</reference>
<name>A0A1T4RRI0_9BACT</name>
<evidence type="ECO:0000313" key="1">
    <source>
        <dbReference type="EMBL" id="SKA18590.1"/>
    </source>
</evidence>
<protein>
    <submittedName>
        <fullName evidence="1">WD40-like Beta Propeller Repeat</fullName>
    </submittedName>
</protein>
<evidence type="ECO:0000313" key="2">
    <source>
        <dbReference type="Proteomes" id="UP000190888"/>
    </source>
</evidence>
<dbReference type="RefSeq" id="WP_176113050.1">
    <property type="nucleotide sequence ID" value="NZ_FUWH01000014.1"/>
</dbReference>
<dbReference type="EMBL" id="FUWH01000014">
    <property type="protein sequence ID" value="SKA18590.1"/>
    <property type="molecule type" value="Genomic_DNA"/>
</dbReference>
<organism evidence="1 2">
    <name type="scientific">Sediminibacterium ginsengisoli</name>
    <dbReference type="NCBI Taxonomy" id="413434"/>
    <lineage>
        <taxon>Bacteria</taxon>
        <taxon>Pseudomonadati</taxon>
        <taxon>Bacteroidota</taxon>
        <taxon>Chitinophagia</taxon>
        <taxon>Chitinophagales</taxon>
        <taxon>Chitinophagaceae</taxon>
        <taxon>Sediminibacterium</taxon>
    </lineage>
</organism>
<gene>
    <name evidence="1" type="ORF">SAMN04488132_11427</name>
</gene>
<dbReference type="PROSITE" id="PS51257">
    <property type="entry name" value="PROKAR_LIPOPROTEIN"/>
    <property type="match status" value="1"/>
</dbReference>
<dbReference type="Proteomes" id="UP000190888">
    <property type="component" value="Unassembled WGS sequence"/>
</dbReference>
<dbReference type="Gene3D" id="2.120.10.30">
    <property type="entry name" value="TolB, C-terminal domain"/>
    <property type="match status" value="1"/>
</dbReference>
<proteinExistence type="predicted"/>
<dbReference type="STRING" id="413434.SAMN04488132_11427"/>
<dbReference type="InterPro" id="IPR011042">
    <property type="entry name" value="6-blade_b-propeller_TolB-like"/>
</dbReference>
<dbReference type="InterPro" id="IPR011659">
    <property type="entry name" value="WD40"/>
</dbReference>
<keyword evidence="2" id="KW-1185">Reference proteome</keyword>
<dbReference type="AlphaFoldDB" id="A0A1T4RRI0"/>
<dbReference type="SUPFAM" id="SSF82171">
    <property type="entry name" value="DPP6 N-terminal domain-like"/>
    <property type="match status" value="1"/>
</dbReference>